<evidence type="ECO:0000313" key="5">
    <source>
        <dbReference type="EMBL" id="APG03597.1"/>
    </source>
</evidence>
<dbReference type="OrthoDB" id="9778897at2"/>
<dbReference type="Gene3D" id="3.40.50.300">
    <property type="entry name" value="P-loop containing nucleotide triphosphate hydrolases"/>
    <property type="match status" value="1"/>
</dbReference>
<dbReference type="InterPro" id="IPR015854">
    <property type="entry name" value="ABC_transpr_LolD-like"/>
</dbReference>
<dbReference type="AlphaFoldDB" id="A0A0G9HG42"/>
<dbReference type="CDD" id="cd03255">
    <property type="entry name" value="ABC_MJ0796_LolCDE_FtsE"/>
    <property type="match status" value="1"/>
</dbReference>
<dbReference type="GO" id="GO:0016887">
    <property type="term" value="F:ATP hydrolysis activity"/>
    <property type="evidence" value="ECO:0007669"/>
    <property type="project" value="InterPro"/>
</dbReference>
<dbReference type="PANTHER" id="PTHR24220:SF648">
    <property type="entry name" value="ABC TRANSPORTER ATP-BINDING PROTEIN YTRE"/>
    <property type="match status" value="1"/>
</dbReference>
<evidence type="ECO:0000256" key="3">
    <source>
        <dbReference type="ARBA" id="ARBA00022840"/>
    </source>
</evidence>
<comment type="similarity">
    <text evidence="4">Belongs to the ABC transporter superfamily. Macrolide exporter (TC 3.A.1.122) family.</text>
</comment>
<dbReference type="GO" id="GO:1902495">
    <property type="term" value="C:transmembrane transporter complex"/>
    <property type="evidence" value="ECO:0007669"/>
    <property type="project" value="UniProtKB-ARBA"/>
</dbReference>
<evidence type="ECO:0000313" key="6">
    <source>
        <dbReference type="Proteomes" id="UP000182987"/>
    </source>
</evidence>
<dbReference type="InterPro" id="IPR003593">
    <property type="entry name" value="AAA+_ATPase"/>
</dbReference>
<protein>
    <submittedName>
        <fullName evidence="5">ABC transporter ATP-binding protein</fullName>
    </submittedName>
</protein>
<sequence>MTTVQSALASPLIEMRGIGKVFDIGTMEVHVLTNIHLDVRRGEFVSIAGPSGCGKTTLLSLMGVLDAPTSGSFRFLGQSMSGLGRRARARLRNQHIGFVFQAFNLISDMTVAENVELPLSFRDGMSHRERTERAASALADVGMAHRMHHYPDQLSGGQQQRVAVARALAGEPSILLADEPTGNLDVRNGEIVMALLSRLHASGRTICMVTHDERFSSVADRTVRLLDGCVIDETTFRQRQREAEAGLDERRSTESFP</sequence>
<dbReference type="PANTHER" id="PTHR24220">
    <property type="entry name" value="IMPORT ATP-BINDING PROTEIN"/>
    <property type="match status" value="1"/>
</dbReference>
<dbReference type="GO" id="GO:0005524">
    <property type="term" value="F:ATP binding"/>
    <property type="evidence" value="ECO:0007669"/>
    <property type="project" value="UniProtKB-KW"/>
</dbReference>
<dbReference type="PROSITE" id="PS50893">
    <property type="entry name" value="ABC_TRANSPORTER_2"/>
    <property type="match status" value="1"/>
</dbReference>
<dbReference type="Pfam" id="PF00005">
    <property type="entry name" value="ABC_tran"/>
    <property type="match status" value="1"/>
</dbReference>
<dbReference type="PATRIC" id="fig|1440763.5.peg.74"/>
<dbReference type="STRING" id="1440763.BJI69_06530"/>
<name>A0A0G9HG42_9GAMM</name>
<dbReference type="PROSITE" id="PS00211">
    <property type="entry name" value="ABC_TRANSPORTER_1"/>
    <property type="match status" value="1"/>
</dbReference>
<reference evidence="6" key="1">
    <citation type="submission" date="2016-09" db="EMBL/GenBank/DDBJ databases">
        <authorList>
            <person name="Lysoe E."/>
        </authorList>
    </citation>
    <scope>NUCLEOTIDE SEQUENCE [LARGE SCALE GENOMIC DNA]</scope>
    <source>
        <strain evidence="6">LJ96T</strain>
    </source>
</reference>
<dbReference type="EMBL" id="CP017480">
    <property type="protein sequence ID" value="APG03597.1"/>
    <property type="molecule type" value="Genomic_DNA"/>
</dbReference>
<proteinExistence type="inferred from homology"/>
<dbReference type="InterPro" id="IPR017911">
    <property type="entry name" value="MacB-like_ATP-bd"/>
</dbReference>
<evidence type="ECO:0000256" key="2">
    <source>
        <dbReference type="ARBA" id="ARBA00022741"/>
    </source>
</evidence>
<organism evidence="5 6">
    <name type="scientific">Luteibacter rhizovicinus DSM 16549</name>
    <dbReference type="NCBI Taxonomy" id="1440763"/>
    <lineage>
        <taxon>Bacteria</taxon>
        <taxon>Pseudomonadati</taxon>
        <taxon>Pseudomonadota</taxon>
        <taxon>Gammaproteobacteria</taxon>
        <taxon>Lysobacterales</taxon>
        <taxon>Rhodanobacteraceae</taxon>
        <taxon>Luteibacter</taxon>
    </lineage>
</organism>
<keyword evidence="1" id="KW-0813">Transport</keyword>
<accession>A0A0G9HG42</accession>
<dbReference type="Proteomes" id="UP000182987">
    <property type="component" value="Chromosome"/>
</dbReference>
<dbReference type="GO" id="GO:0022857">
    <property type="term" value="F:transmembrane transporter activity"/>
    <property type="evidence" value="ECO:0007669"/>
    <property type="project" value="UniProtKB-ARBA"/>
</dbReference>
<dbReference type="KEGG" id="lrz:BJI69_06530"/>
<dbReference type="GO" id="GO:0005886">
    <property type="term" value="C:plasma membrane"/>
    <property type="evidence" value="ECO:0007669"/>
    <property type="project" value="TreeGrafter"/>
</dbReference>
<dbReference type="FunFam" id="3.40.50.300:FF:000032">
    <property type="entry name" value="Export ABC transporter ATP-binding protein"/>
    <property type="match status" value="1"/>
</dbReference>
<evidence type="ECO:0000256" key="4">
    <source>
        <dbReference type="ARBA" id="ARBA00038388"/>
    </source>
</evidence>
<keyword evidence="2" id="KW-0547">Nucleotide-binding</keyword>
<dbReference type="InterPro" id="IPR027417">
    <property type="entry name" value="P-loop_NTPase"/>
</dbReference>
<dbReference type="SMART" id="SM00382">
    <property type="entry name" value="AAA"/>
    <property type="match status" value="1"/>
</dbReference>
<dbReference type="InterPro" id="IPR017871">
    <property type="entry name" value="ABC_transporter-like_CS"/>
</dbReference>
<keyword evidence="3 5" id="KW-0067">ATP-binding</keyword>
<dbReference type="SUPFAM" id="SSF52540">
    <property type="entry name" value="P-loop containing nucleoside triphosphate hydrolases"/>
    <property type="match status" value="1"/>
</dbReference>
<keyword evidence="6" id="KW-1185">Reference proteome</keyword>
<gene>
    <name evidence="5" type="ORF">BJI69_06530</name>
</gene>
<dbReference type="InterPro" id="IPR003439">
    <property type="entry name" value="ABC_transporter-like_ATP-bd"/>
</dbReference>
<evidence type="ECO:0000256" key="1">
    <source>
        <dbReference type="ARBA" id="ARBA00022448"/>
    </source>
</evidence>